<proteinExistence type="predicted"/>
<dbReference type="RefSeq" id="WP_119049227.1">
    <property type="nucleotide sequence ID" value="NZ_CP032157.1"/>
</dbReference>
<reference evidence="1 2" key="1">
    <citation type="submission" date="2018-09" db="EMBL/GenBank/DDBJ databases">
        <title>Genome sequencing of strain 6GH32-13.</title>
        <authorList>
            <person name="Weon H.-Y."/>
            <person name="Heo J."/>
            <person name="Kwon S.-W."/>
        </authorList>
    </citation>
    <scope>NUCLEOTIDE SEQUENCE [LARGE SCALE GENOMIC DNA]</scope>
    <source>
        <strain evidence="1 2">5GH32-13</strain>
    </source>
</reference>
<dbReference type="EMBL" id="CP032157">
    <property type="protein sequence ID" value="AXY73389.1"/>
    <property type="molecule type" value="Genomic_DNA"/>
</dbReference>
<accession>A0A3B7MJH5</accession>
<sequence length="80" mass="8813">MEVSGDVFEIIFNGALLPVRELDLSGRPMFLIPMQDGKPLVITTATSAEGQVFWTSVPEGKQELAQVIGKLIEAHFQKKN</sequence>
<dbReference type="Proteomes" id="UP000263900">
    <property type="component" value="Chromosome"/>
</dbReference>
<evidence type="ECO:0000313" key="1">
    <source>
        <dbReference type="EMBL" id="AXY73389.1"/>
    </source>
</evidence>
<protein>
    <submittedName>
        <fullName evidence="1">Uncharacterized protein</fullName>
    </submittedName>
</protein>
<name>A0A3B7MJH5_9BACT</name>
<dbReference type="AlphaFoldDB" id="A0A3B7MJH5"/>
<gene>
    <name evidence="1" type="ORF">D3H65_05080</name>
</gene>
<keyword evidence="2" id="KW-1185">Reference proteome</keyword>
<dbReference type="KEGG" id="pseg:D3H65_05080"/>
<dbReference type="OrthoDB" id="1263739at2"/>
<evidence type="ECO:0000313" key="2">
    <source>
        <dbReference type="Proteomes" id="UP000263900"/>
    </source>
</evidence>
<organism evidence="1 2">
    <name type="scientific">Paraflavitalea soli</name>
    <dbReference type="NCBI Taxonomy" id="2315862"/>
    <lineage>
        <taxon>Bacteria</taxon>
        <taxon>Pseudomonadati</taxon>
        <taxon>Bacteroidota</taxon>
        <taxon>Chitinophagia</taxon>
        <taxon>Chitinophagales</taxon>
        <taxon>Chitinophagaceae</taxon>
        <taxon>Paraflavitalea</taxon>
    </lineage>
</organism>